<dbReference type="AlphaFoldDB" id="A7MKS2"/>
<name>A7MKS2_CROS8</name>
<accession>A7MKS2</accession>
<organism evidence="1 2">
    <name type="scientific">Cronobacter sakazakii (strain ATCC BAA-894)</name>
    <name type="common">Enterobacter sakazakii</name>
    <dbReference type="NCBI Taxonomy" id="290339"/>
    <lineage>
        <taxon>Bacteria</taxon>
        <taxon>Pseudomonadati</taxon>
        <taxon>Pseudomonadota</taxon>
        <taxon>Gammaproteobacteria</taxon>
        <taxon>Enterobacterales</taxon>
        <taxon>Enterobacteriaceae</taxon>
        <taxon>Cronobacter</taxon>
    </lineage>
</organism>
<evidence type="ECO:0000313" key="1">
    <source>
        <dbReference type="EMBL" id="ABU79351.1"/>
    </source>
</evidence>
<reference evidence="1 2" key="1">
    <citation type="journal article" date="2010" name="PLoS ONE">
        <title>Genome sequence of Cronobacter sakazakii BAA-894 and comparative genomic hybridization analysis with other Cronobacter species.</title>
        <authorList>
            <person name="Kucerova E."/>
            <person name="Clifton S.W."/>
            <person name="Xia X.Q."/>
            <person name="Long F."/>
            <person name="Porwollik S."/>
            <person name="Fulton L."/>
            <person name="Fronick C."/>
            <person name="Minx P."/>
            <person name="Kyung K."/>
            <person name="Warren W."/>
            <person name="Fulton R."/>
            <person name="Feng D."/>
            <person name="Wollam A."/>
            <person name="Shah N."/>
            <person name="Bhonagiri V."/>
            <person name="Nash W.E."/>
            <person name="Hallsworth-Pepin K."/>
            <person name="Wilson R.K."/>
            <person name="McClelland M."/>
            <person name="Forsythe S.J."/>
        </authorList>
    </citation>
    <scope>NUCLEOTIDE SEQUENCE [LARGE SCALE GENOMIC DNA]</scope>
    <source>
        <strain evidence="1 2">ATCC BAA-894</strain>
    </source>
</reference>
<proteinExistence type="predicted"/>
<protein>
    <submittedName>
        <fullName evidence="1">Uncharacterized protein</fullName>
    </submittedName>
</protein>
<dbReference type="Proteomes" id="UP000000260">
    <property type="component" value="Chromosome"/>
</dbReference>
<dbReference type="HOGENOM" id="CLU_017078_0_0_6"/>
<evidence type="ECO:0000313" key="2">
    <source>
        <dbReference type="Proteomes" id="UP000000260"/>
    </source>
</evidence>
<keyword evidence="2" id="KW-1185">Reference proteome</keyword>
<gene>
    <name evidence="1" type="ordered locus">ESA_04170</name>
</gene>
<dbReference type="AntiFam" id="ANF00213">
    <property type="entry name" value="Shadow ORF (opposite glyS)"/>
</dbReference>
<sequence length="649" mass="74648">MTRVVHAHDALGVGKLKHHVGHQIAFREQARTRRVIHIRADLARNPAGERLNAVGFVAQRAELLLEQHGFETRQVIFQTFFAVGVEEELRIRQTRTHHFFVTGDNLARIFGLDIRHKDKVRQQLAVGTVHREILLVAFHGIDQRFRRHRQEFLFEFRGQYHRPFHQRGDFFKQAVAQIGIAADFRRCGFGVLLNFSFTRVVVGDDFAALQQDLRVLIGVVDSEFRLAHKAMTTDHAVGLNTKNSRRQHFIVQQQRHGVNRAHELHVGRAPAHQFRNRQFRQRGAHHVRQQRLRAFAFHMGAIHQPLAFVGDQTLRLIDSNAAAARPAFRRFARVALCVKRRRDRRATFFDFAIRLRRRQIRHFQRQTTRRRKPAHDAVGQARRVQFSSKVRSEGFRQAAQGFWWQLFSANLHQKSFLRHGSLLFISVAHREAQRLAGGVVGFGHGFGQRADTQNVALALGHRDSLARVQQVEAVGGFQNTFISRQRQRVFQRQQLLSFFFVLLKAGEQEIHVGVFEVIGGLLHFVLMEHIAVSGFAKRAIAPDQVINAVHALNVHGETLKAVSDFTGHRFALQAADLLEVSELRHFHAVQPHFPAEAPGAERRVFPVVFDEANIMNGRVHTQLFKRPQVQLLNIVRRRLDDHLELVVVL</sequence>
<dbReference type="EMBL" id="CP000783">
    <property type="protein sequence ID" value="ABU79351.1"/>
    <property type="molecule type" value="Genomic_DNA"/>
</dbReference>
<dbReference type="KEGG" id="esa:ESA_04170"/>